<evidence type="ECO:0000256" key="1">
    <source>
        <dbReference type="SAM" id="MobiDB-lite"/>
    </source>
</evidence>
<dbReference type="AlphaFoldDB" id="A0A0D3GRE3"/>
<proteinExistence type="predicted"/>
<dbReference type="Proteomes" id="UP000026960">
    <property type="component" value="Chromosome 7"/>
</dbReference>
<dbReference type="PaxDb" id="65489-OBART07G15610.1"/>
<reference evidence="2" key="2">
    <citation type="submission" date="2015-03" db="UniProtKB">
        <authorList>
            <consortium name="EnsemblPlants"/>
        </authorList>
    </citation>
    <scope>IDENTIFICATION</scope>
</reference>
<name>A0A0D3GRE3_9ORYZ</name>
<evidence type="ECO:0000313" key="3">
    <source>
        <dbReference type="Proteomes" id="UP000026960"/>
    </source>
</evidence>
<protein>
    <submittedName>
        <fullName evidence="2">Uncharacterized protein</fullName>
    </submittedName>
</protein>
<sequence length="101" mass="10884">MVAHGSHGEERVRWGEGGGSDVGRWIDTEGAAGEARSAWEVRCHRIWMGTKLTFYRQTIKSCLISQPRCLVPLVELSAASSHNHDGGVSLSSVLCVHAVAA</sequence>
<reference evidence="2" key="1">
    <citation type="journal article" date="2009" name="Rice">
        <title>De Novo Next Generation Sequencing of Plant Genomes.</title>
        <authorList>
            <person name="Rounsley S."/>
            <person name="Marri P.R."/>
            <person name="Yu Y."/>
            <person name="He R."/>
            <person name="Sisneros N."/>
            <person name="Goicoechea J.L."/>
            <person name="Lee S.J."/>
            <person name="Angelova A."/>
            <person name="Kudrna D."/>
            <person name="Luo M."/>
            <person name="Affourtit J."/>
            <person name="Desany B."/>
            <person name="Knight J."/>
            <person name="Niazi F."/>
            <person name="Egholm M."/>
            <person name="Wing R.A."/>
        </authorList>
    </citation>
    <scope>NUCLEOTIDE SEQUENCE [LARGE SCALE GENOMIC DNA]</scope>
    <source>
        <strain evidence="2">cv. IRGC 105608</strain>
    </source>
</reference>
<feature type="region of interest" description="Disordered" evidence="1">
    <location>
        <begin position="1"/>
        <end position="20"/>
    </location>
</feature>
<feature type="compositionally biased region" description="Basic and acidic residues" evidence="1">
    <location>
        <begin position="1"/>
        <end position="14"/>
    </location>
</feature>
<dbReference type="EnsemblPlants" id="OBART07G15610.1">
    <property type="protein sequence ID" value="OBART07G15610.1"/>
    <property type="gene ID" value="OBART07G15610"/>
</dbReference>
<dbReference type="Gramene" id="OBART07G15610.1">
    <property type="protein sequence ID" value="OBART07G15610.1"/>
    <property type="gene ID" value="OBART07G15610"/>
</dbReference>
<dbReference type="HOGENOM" id="CLU_2296014_0_0_1"/>
<evidence type="ECO:0000313" key="2">
    <source>
        <dbReference type="EnsemblPlants" id="OBART07G15610.1"/>
    </source>
</evidence>
<keyword evidence="3" id="KW-1185">Reference proteome</keyword>
<accession>A0A0D3GRE3</accession>
<organism evidence="2">
    <name type="scientific">Oryza barthii</name>
    <dbReference type="NCBI Taxonomy" id="65489"/>
    <lineage>
        <taxon>Eukaryota</taxon>
        <taxon>Viridiplantae</taxon>
        <taxon>Streptophyta</taxon>
        <taxon>Embryophyta</taxon>
        <taxon>Tracheophyta</taxon>
        <taxon>Spermatophyta</taxon>
        <taxon>Magnoliopsida</taxon>
        <taxon>Liliopsida</taxon>
        <taxon>Poales</taxon>
        <taxon>Poaceae</taxon>
        <taxon>BOP clade</taxon>
        <taxon>Oryzoideae</taxon>
        <taxon>Oryzeae</taxon>
        <taxon>Oryzinae</taxon>
        <taxon>Oryza</taxon>
    </lineage>
</organism>